<evidence type="ECO:0000313" key="17">
    <source>
        <dbReference type="Proteomes" id="UP000694388"/>
    </source>
</evidence>
<feature type="active site" description="Nucleophile" evidence="12">
    <location>
        <position position="169"/>
    </location>
</feature>
<proteinExistence type="inferred from homology"/>
<keyword evidence="7 11" id="KW-0378">Hydrolase</keyword>
<dbReference type="PANTHER" id="PTHR12591">
    <property type="entry name" value="GLUCOSE-6-PHOSPHATASE"/>
    <property type="match status" value="1"/>
</dbReference>
<feature type="transmembrane region" description="Helical" evidence="14">
    <location>
        <begin position="313"/>
        <end position="337"/>
    </location>
</feature>
<evidence type="ECO:0000256" key="10">
    <source>
        <dbReference type="ARBA" id="ARBA00023136"/>
    </source>
</evidence>
<protein>
    <recommendedName>
        <fullName evidence="4 11">Glucose-6-phosphatase</fullName>
        <ecNumber evidence="4 11">3.1.3.9</ecNumber>
    </recommendedName>
</protein>
<feature type="domain" description="Phosphatidic acid phosphatase type 2/haloperoxidase" evidence="15">
    <location>
        <begin position="53"/>
        <end position="189"/>
    </location>
</feature>
<evidence type="ECO:0000256" key="9">
    <source>
        <dbReference type="ARBA" id="ARBA00022989"/>
    </source>
</evidence>
<dbReference type="InterPro" id="IPR000326">
    <property type="entry name" value="PAP2/HPO"/>
</dbReference>
<keyword evidence="17" id="KW-1185">Reference proteome</keyword>
<evidence type="ECO:0000256" key="11">
    <source>
        <dbReference type="PIRNR" id="PIRNR000905"/>
    </source>
</evidence>
<dbReference type="OMA" id="IPYCISW"/>
<evidence type="ECO:0000256" key="12">
    <source>
        <dbReference type="PIRSR" id="PIRSR000905-1"/>
    </source>
</evidence>
<dbReference type="UniPathway" id="UPA00138"/>
<keyword evidence="10 11" id="KW-0472">Membrane</keyword>
<keyword evidence="6 14" id="KW-0812">Transmembrane</keyword>
<feature type="transmembrane region" description="Helical" evidence="14">
    <location>
        <begin position="284"/>
        <end position="301"/>
    </location>
</feature>
<keyword evidence="5 11" id="KW-0312">Gluconeogenesis</keyword>
<organism evidence="16 17">
    <name type="scientific">Eptatretus burgeri</name>
    <name type="common">Inshore hagfish</name>
    <dbReference type="NCBI Taxonomy" id="7764"/>
    <lineage>
        <taxon>Eukaryota</taxon>
        <taxon>Metazoa</taxon>
        <taxon>Chordata</taxon>
        <taxon>Craniata</taxon>
        <taxon>Vertebrata</taxon>
        <taxon>Cyclostomata</taxon>
        <taxon>Myxini</taxon>
        <taxon>Myxiniformes</taxon>
        <taxon>Myxinidae</taxon>
        <taxon>Eptatretinae</taxon>
        <taxon>Eptatretus</taxon>
    </lineage>
</organism>
<keyword evidence="9 14" id="KW-1133">Transmembrane helix</keyword>
<dbReference type="Ensembl" id="ENSEBUT00000012073.1">
    <property type="protein sequence ID" value="ENSEBUP00000011503.1"/>
    <property type="gene ID" value="ENSEBUG00000007365.1"/>
</dbReference>
<evidence type="ECO:0000256" key="6">
    <source>
        <dbReference type="ARBA" id="ARBA00022692"/>
    </source>
</evidence>
<evidence type="ECO:0000259" key="15">
    <source>
        <dbReference type="SMART" id="SM00014"/>
    </source>
</evidence>
<dbReference type="Ensembl" id="ENSEBUT00000012061.1">
    <property type="protein sequence ID" value="ENSEBUP00000011490.1"/>
    <property type="gene ID" value="ENSEBUG00000007365.1"/>
</dbReference>
<dbReference type="Pfam" id="PF01569">
    <property type="entry name" value="PAP2"/>
    <property type="match status" value="1"/>
</dbReference>
<accession>A0A8C4Q8B7</accession>
<dbReference type="GO" id="GO:0004346">
    <property type="term" value="F:glucose-6-phosphatase activity"/>
    <property type="evidence" value="ECO:0007669"/>
    <property type="project" value="UniProtKB-EC"/>
</dbReference>
<feature type="transmembrane region" description="Helical" evidence="14">
    <location>
        <begin position="25"/>
        <end position="45"/>
    </location>
</feature>
<dbReference type="GO" id="GO:0005789">
    <property type="term" value="C:endoplasmic reticulum membrane"/>
    <property type="evidence" value="ECO:0007669"/>
    <property type="project" value="UniProtKB-SubCell"/>
</dbReference>
<feature type="binding site" evidence="13">
    <location>
        <position position="163"/>
    </location>
    <ligand>
        <name>substrate</name>
    </ligand>
</feature>
<evidence type="ECO:0000256" key="7">
    <source>
        <dbReference type="ARBA" id="ARBA00022801"/>
    </source>
</evidence>
<evidence type="ECO:0000256" key="1">
    <source>
        <dbReference type="ARBA" id="ARBA00004477"/>
    </source>
</evidence>
<evidence type="ECO:0000256" key="5">
    <source>
        <dbReference type="ARBA" id="ARBA00022432"/>
    </source>
</evidence>
<evidence type="ECO:0000313" key="16">
    <source>
        <dbReference type="Ensembl" id="ENSEBUP00000011503.1"/>
    </source>
</evidence>
<feature type="transmembrane region" description="Helical" evidence="14">
    <location>
        <begin position="251"/>
        <end position="272"/>
    </location>
</feature>
<dbReference type="EC" id="3.1.3.9" evidence="4 11"/>
<dbReference type="PIRSF" id="PIRSF000905">
    <property type="entry name" value="Glucose-6-phosphatase"/>
    <property type="match status" value="1"/>
</dbReference>
<evidence type="ECO:0000256" key="2">
    <source>
        <dbReference type="ARBA" id="ARBA00004742"/>
    </source>
</evidence>
<dbReference type="InterPro" id="IPR036938">
    <property type="entry name" value="PAP2/HPO_sf"/>
</dbReference>
<dbReference type="GeneTree" id="ENSGT00950000183150"/>
<evidence type="ECO:0000256" key="8">
    <source>
        <dbReference type="ARBA" id="ARBA00022824"/>
    </source>
</evidence>
<gene>
    <name evidence="16" type="primary">G6PC2</name>
</gene>
<feature type="binding site" evidence="13">
    <location>
        <position position="79"/>
    </location>
    <ligand>
        <name>substrate</name>
    </ligand>
</feature>
<evidence type="ECO:0000256" key="4">
    <source>
        <dbReference type="ARBA" id="ARBA00012634"/>
    </source>
</evidence>
<dbReference type="GO" id="GO:0051156">
    <property type="term" value="P:glucose 6-phosphate metabolic process"/>
    <property type="evidence" value="ECO:0007669"/>
    <property type="project" value="TreeGrafter"/>
</dbReference>
<dbReference type="InterPro" id="IPR016275">
    <property type="entry name" value="Glucose-6-phosphatase"/>
</dbReference>
<sequence>MDLLQTGEVSVIQHIQTSFNGLQGYLNFMSTVGDIRTAFLVYFPLCFFIDRRVGTKMVWALVVGDWINLMFKWVLFGHRPYWWVHETHMYSNDSTPELKQFPITCETGAGSPSGHAMGSSCVWYVMVSAFLASRMLPKQSYRYAKFPLWTMFCIIQVSVCISRLFVAAHFPHQVILGAVAGVLVAEYFEHVHFIHTAALRRYVCAALLLFLSAFGFYLFLRILGIDLLWSVDIARKWCARPEWVHLDSSPFAGLMRNLGILLGLGLALSFTSSQGPLYSQYSTLFFRLVCISASILVINFFDSFPLPSQSELLFYTVIFLKSTAIPLIAVALIPYFVQNLIGDFDKKHA</sequence>
<evidence type="ECO:0000256" key="13">
    <source>
        <dbReference type="PIRSR" id="PIRSR000905-2"/>
    </source>
</evidence>
<dbReference type="Proteomes" id="UP000694388">
    <property type="component" value="Unplaced"/>
</dbReference>
<dbReference type="SUPFAM" id="SSF48317">
    <property type="entry name" value="Acid phosphatase/Vanadium-dependent haloperoxidase"/>
    <property type="match status" value="1"/>
</dbReference>
<feature type="transmembrane region" description="Helical" evidence="14">
    <location>
        <begin position="148"/>
        <end position="166"/>
    </location>
</feature>
<reference evidence="16" key="1">
    <citation type="submission" date="2025-05" db="UniProtKB">
        <authorList>
            <consortium name="Ensembl"/>
        </authorList>
    </citation>
    <scope>IDENTIFICATION</scope>
</reference>
<comment type="pathway">
    <text evidence="2 11">Carbohydrate biosynthesis; gluconeogenesis.</text>
</comment>
<dbReference type="AlphaFoldDB" id="A0A8C4Q8B7"/>
<dbReference type="GO" id="GO:0006094">
    <property type="term" value="P:gluconeogenesis"/>
    <property type="evidence" value="ECO:0007669"/>
    <property type="project" value="UniProtKB-UniRule"/>
</dbReference>
<dbReference type="PANTHER" id="PTHR12591:SF0">
    <property type="entry name" value="FI19814P1"/>
    <property type="match status" value="1"/>
</dbReference>
<feature type="transmembrane region" description="Helical" evidence="14">
    <location>
        <begin position="202"/>
        <end position="220"/>
    </location>
</feature>
<dbReference type="SMART" id="SM00014">
    <property type="entry name" value="acidPPc"/>
    <property type="match status" value="1"/>
</dbReference>
<comment type="similarity">
    <text evidence="3 11">Belongs to the glucose-6-phosphatase family.</text>
</comment>
<name>A0A8C4Q8B7_EPTBU</name>
<keyword evidence="8 11" id="KW-0256">Endoplasmic reticulum</keyword>
<dbReference type="Gene3D" id="1.20.144.10">
    <property type="entry name" value="Phosphatidic acid phosphatase type 2/haloperoxidase"/>
    <property type="match status" value="1"/>
</dbReference>
<evidence type="ECO:0000256" key="14">
    <source>
        <dbReference type="SAM" id="Phobius"/>
    </source>
</evidence>
<feature type="active site" description="Proton donor" evidence="12">
    <location>
        <position position="115"/>
    </location>
</feature>
<evidence type="ECO:0000256" key="3">
    <source>
        <dbReference type="ARBA" id="ARBA00009266"/>
    </source>
</evidence>
<feature type="transmembrane region" description="Helical" evidence="14">
    <location>
        <begin position="172"/>
        <end position="190"/>
    </location>
</feature>
<dbReference type="CDD" id="cd03381">
    <property type="entry name" value="PAP2_glucose_6_phosphatase"/>
    <property type="match status" value="1"/>
</dbReference>
<comment type="subcellular location">
    <subcellularLocation>
        <location evidence="1">Endoplasmic reticulum membrane</location>
        <topology evidence="1">Multi-pass membrane protein</topology>
    </subcellularLocation>
</comment>